<proteinExistence type="predicted"/>
<name>A0ABZ1BPI6_9FIRM</name>
<evidence type="ECO:0000256" key="2">
    <source>
        <dbReference type="ARBA" id="ARBA00022723"/>
    </source>
</evidence>
<reference evidence="8" key="1">
    <citation type="submission" date="2023-12" db="EMBL/GenBank/DDBJ databases">
        <title>Novel isolates from deep terrestrial aquifers shed light on the physiology and ecology of the class Limnochordia.</title>
        <authorList>
            <person name="Karnachuk O.V."/>
            <person name="Lukina A.P."/>
            <person name="Avakyan M.R."/>
            <person name="Kadnikov V."/>
            <person name="Begmatov S."/>
            <person name="Beletsky A.V."/>
            <person name="Mardanov A.V."/>
            <person name="Ravin N.V."/>
        </authorList>
    </citation>
    <scope>NUCLEOTIDE SEQUENCE [LARGE SCALE GENOMIC DNA]</scope>
    <source>
        <strain evidence="8">LN</strain>
    </source>
</reference>
<gene>
    <name evidence="7" type="ORF">VLY81_00190</name>
</gene>
<evidence type="ECO:0000259" key="6">
    <source>
        <dbReference type="SMART" id="SM00849"/>
    </source>
</evidence>
<dbReference type="SMART" id="SM00849">
    <property type="entry name" value="Lactamase_B"/>
    <property type="match status" value="1"/>
</dbReference>
<accession>A0ABZ1BPI6</accession>
<dbReference type="Pfam" id="PF00753">
    <property type="entry name" value="Lactamase_B"/>
    <property type="match status" value="1"/>
</dbReference>
<sequence>MSGLALRVLTVTVGELQANSYLLLDDESRKAVVIDPGDEPERILQALQGYRVQWILATHGHFDHVGAVRAVKEATGAPFAMHPGDLEMLRYASDAAQLFTGRAVPTPPDPDGPLRGGQVLQVGPATLEVRHTPGHSPGSVSLVLRAPGPGSLEGGVRGVFSGDALFAGSIGRADMPGGDHETLLASIRRRLLVLPDDCPVWPGHGPATTIGQERRTNPFLAGSG</sequence>
<dbReference type="Gene3D" id="3.60.15.10">
    <property type="entry name" value="Ribonuclease Z/Hydroxyacylglutathione hydrolase-like"/>
    <property type="match status" value="1"/>
</dbReference>
<keyword evidence="3" id="KW-0378">Hydrolase</keyword>
<keyword evidence="2" id="KW-0479">Metal-binding</keyword>
<dbReference type="RefSeq" id="WP_324668979.1">
    <property type="nucleotide sequence ID" value="NZ_CP141614.1"/>
</dbReference>
<keyword evidence="8" id="KW-1185">Reference proteome</keyword>
<dbReference type="InterPro" id="IPR051453">
    <property type="entry name" value="MBL_Glyoxalase_II"/>
</dbReference>
<protein>
    <submittedName>
        <fullName evidence="7">MBL fold metallo-hydrolase</fullName>
    </submittedName>
</protein>
<evidence type="ECO:0000256" key="3">
    <source>
        <dbReference type="ARBA" id="ARBA00022801"/>
    </source>
</evidence>
<organism evidence="7 8">
    <name type="scientific">Geochorda subterranea</name>
    <dbReference type="NCBI Taxonomy" id="3109564"/>
    <lineage>
        <taxon>Bacteria</taxon>
        <taxon>Bacillati</taxon>
        <taxon>Bacillota</taxon>
        <taxon>Limnochordia</taxon>
        <taxon>Limnochordales</taxon>
        <taxon>Geochordaceae</taxon>
        <taxon>Geochorda</taxon>
    </lineage>
</organism>
<dbReference type="SUPFAM" id="SSF56281">
    <property type="entry name" value="Metallo-hydrolase/oxidoreductase"/>
    <property type="match status" value="1"/>
</dbReference>
<keyword evidence="4" id="KW-0862">Zinc</keyword>
<evidence type="ECO:0000256" key="1">
    <source>
        <dbReference type="ARBA" id="ARBA00001947"/>
    </source>
</evidence>
<evidence type="ECO:0000256" key="4">
    <source>
        <dbReference type="ARBA" id="ARBA00022833"/>
    </source>
</evidence>
<dbReference type="PANTHER" id="PTHR46233">
    <property type="entry name" value="HYDROXYACYLGLUTATHIONE HYDROLASE GLOC"/>
    <property type="match status" value="1"/>
</dbReference>
<evidence type="ECO:0000256" key="5">
    <source>
        <dbReference type="SAM" id="MobiDB-lite"/>
    </source>
</evidence>
<dbReference type="PANTHER" id="PTHR46233:SF3">
    <property type="entry name" value="HYDROXYACYLGLUTATHIONE HYDROLASE GLOC"/>
    <property type="match status" value="1"/>
</dbReference>
<evidence type="ECO:0000313" key="8">
    <source>
        <dbReference type="Proteomes" id="UP001333102"/>
    </source>
</evidence>
<dbReference type="Proteomes" id="UP001333102">
    <property type="component" value="Chromosome"/>
</dbReference>
<dbReference type="InterPro" id="IPR001279">
    <property type="entry name" value="Metallo-B-lactamas"/>
</dbReference>
<evidence type="ECO:0000313" key="7">
    <source>
        <dbReference type="EMBL" id="WRP14624.1"/>
    </source>
</evidence>
<comment type="cofactor">
    <cofactor evidence="1">
        <name>Zn(2+)</name>
        <dbReference type="ChEBI" id="CHEBI:29105"/>
    </cofactor>
</comment>
<feature type="region of interest" description="Disordered" evidence="5">
    <location>
        <begin position="204"/>
        <end position="224"/>
    </location>
</feature>
<feature type="domain" description="Metallo-beta-lactamase" evidence="6">
    <location>
        <begin position="17"/>
        <end position="204"/>
    </location>
</feature>
<dbReference type="EMBL" id="CP141614">
    <property type="protein sequence ID" value="WRP14624.1"/>
    <property type="molecule type" value="Genomic_DNA"/>
</dbReference>
<dbReference type="InterPro" id="IPR036866">
    <property type="entry name" value="RibonucZ/Hydroxyglut_hydro"/>
</dbReference>